<dbReference type="PRINTS" id="PR00463">
    <property type="entry name" value="EP450I"/>
</dbReference>
<evidence type="ECO:0000313" key="11">
    <source>
        <dbReference type="EMBL" id="KAJ3560780.1"/>
    </source>
</evidence>
<evidence type="ECO:0000256" key="6">
    <source>
        <dbReference type="ARBA" id="ARBA00023002"/>
    </source>
</evidence>
<keyword evidence="6 10" id="KW-0560">Oxidoreductase</keyword>
<dbReference type="EMBL" id="JANIEX010001109">
    <property type="protein sequence ID" value="KAJ3560780.1"/>
    <property type="molecule type" value="Genomic_DNA"/>
</dbReference>
<dbReference type="PANTHER" id="PTHR46300:SF7">
    <property type="entry name" value="P450, PUTATIVE (EUROFUNG)-RELATED"/>
    <property type="match status" value="1"/>
</dbReference>
<evidence type="ECO:0000313" key="12">
    <source>
        <dbReference type="Proteomes" id="UP001213000"/>
    </source>
</evidence>
<dbReference type="GO" id="GO:0004497">
    <property type="term" value="F:monooxygenase activity"/>
    <property type="evidence" value="ECO:0007669"/>
    <property type="project" value="UniProtKB-KW"/>
</dbReference>
<comment type="caution">
    <text evidence="11">The sequence shown here is derived from an EMBL/GenBank/DDBJ whole genome shotgun (WGS) entry which is preliminary data.</text>
</comment>
<evidence type="ECO:0000256" key="4">
    <source>
        <dbReference type="ARBA" id="ARBA00022617"/>
    </source>
</evidence>
<dbReference type="GO" id="GO:0020037">
    <property type="term" value="F:heme binding"/>
    <property type="evidence" value="ECO:0007669"/>
    <property type="project" value="InterPro"/>
</dbReference>
<evidence type="ECO:0000256" key="5">
    <source>
        <dbReference type="ARBA" id="ARBA00022723"/>
    </source>
</evidence>
<organism evidence="11 12">
    <name type="scientific">Leucocoprinus birnbaumii</name>
    <dbReference type="NCBI Taxonomy" id="56174"/>
    <lineage>
        <taxon>Eukaryota</taxon>
        <taxon>Fungi</taxon>
        <taxon>Dikarya</taxon>
        <taxon>Basidiomycota</taxon>
        <taxon>Agaricomycotina</taxon>
        <taxon>Agaricomycetes</taxon>
        <taxon>Agaricomycetidae</taxon>
        <taxon>Agaricales</taxon>
        <taxon>Agaricineae</taxon>
        <taxon>Agaricaceae</taxon>
        <taxon>Leucocoprinus</taxon>
    </lineage>
</organism>
<dbReference type="PROSITE" id="PS00086">
    <property type="entry name" value="CYTOCHROME_P450"/>
    <property type="match status" value="1"/>
</dbReference>
<evidence type="ECO:0000256" key="2">
    <source>
        <dbReference type="ARBA" id="ARBA00005179"/>
    </source>
</evidence>
<dbReference type="GO" id="GO:0005506">
    <property type="term" value="F:iron ion binding"/>
    <property type="evidence" value="ECO:0007669"/>
    <property type="project" value="InterPro"/>
</dbReference>
<keyword evidence="4 9" id="KW-0349">Heme</keyword>
<proteinExistence type="inferred from homology"/>
<evidence type="ECO:0000256" key="10">
    <source>
        <dbReference type="RuleBase" id="RU000461"/>
    </source>
</evidence>
<evidence type="ECO:0000256" key="1">
    <source>
        <dbReference type="ARBA" id="ARBA00001971"/>
    </source>
</evidence>
<dbReference type="Proteomes" id="UP001213000">
    <property type="component" value="Unassembled WGS sequence"/>
</dbReference>
<reference evidence="11" key="1">
    <citation type="submission" date="2022-07" db="EMBL/GenBank/DDBJ databases">
        <title>Genome Sequence of Leucocoprinus birnbaumii.</title>
        <authorList>
            <person name="Buettner E."/>
        </authorList>
    </citation>
    <scope>NUCLEOTIDE SEQUENCE</scope>
    <source>
        <strain evidence="11">VT141</strain>
    </source>
</reference>
<evidence type="ECO:0000256" key="3">
    <source>
        <dbReference type="ARBA" id="ARBA00010617"/>
    </source>
</evidence>
<dbReference type="GO" id="GO:0016705">
    <property type="term" value="F:oxidoreductase activity, acting on paired donors, with incorporation or reduction of molecular oxygen"/>
    <property type="evidence" value="ECO:0007669"/>
    <property type="project" value="InterPro"/>
</dbReference>
<evidence type="ECO:0000256" key="7">
    <source>
        <dbReference type="ARBA" id="ARBA00023004"/>
    </source>
</evidence>
<gene>
    <name evidence="11" type="ORF">NP233_g10611</name>
</gene>
<keyword evidence="12" id="KW-1185">Reference proteome</keyword>
<protein>
    <recommendedName>
        <fullName evidence="13">O-methylsterigmatocystin oxidoreductase</fullName>
    </recommendedName>
</protein>
<dbReference type="SUPFAM" id="SSF48264">
    <property type="entry name" value="Cytochrome P450"/>
    <property type="match status" value="1"/>
</dbReference>
<comment type="cofactor">
    <cofactor evidence="1 9">
        <name>heme</name>
        <dbReference type="ChEBI" id="CHEBI:30413"/>
    </cofactor>
</comment>
<keyword evidence="8 10" id="KW-0503">Monooxygenase</keyword>
<name>A0AAD5VI17_9AGAR</name>
<comment type="pathway">
    <text evidence="2">Secondary metabolite biosynthesis.</text>
</comment>
<dbReference type="InterPro" id="IPR002401">
    <property type="entry name" value="Cyt_P450_E_grp-I"/>
</dbReference>
<dbReference type="InterPro" id="IPR017972">
    <property type="entry name" value="Cyt_P450_CS"/>
</dbReference>
<dbReference type="Gene3D" id="1.10.630.10">
    <property type="entry name" value="Cytochrome P450"/>
    <property type="match status" value="1"/>
</dbReference>
<dbReference type="PRINTS" id="PR00385">
    <property type="entry name" value="P450"/>
</dbReference>
<sequence>MLREAGIRLLVTNVRQLRGYFSADPGDIYAGSCSKFRNFSLYLLPALSTFSIVTVEVKDVLYHPDFQDLGMKLGSKIVCVEVLGQPIIVINDAQIATDLLEKRSTIYSSRPPNRMVVEVIGVNWLFGLLPYGEEWRNHRRIFQQHFSTKFTPREQETTIRFIRKGLLANLYRHPRGLNDHVEGCIGGLSLSMTYGIPVQRCNDPLVRESNEAVAIVAGASSPGKYLVNVIPALKHVPRWLPGAGFKRWAPVAYAKLLRVRDKPYEEALKRVNDGTAPESFVSTTLEYYKGREDFGVGKERIRQAASQITLAAVDSTISSIMTFILTMLKYPDIQHKVQQELDSVVGSDRLPEFSDRDNLPYLTAVLKEVFRWNPIAPMGIPHSTNQDDFYEGYSIPQGAIVMANTYAILQDEERFPNPKDFNPDRFIENGVLKDNVLDPFVVASFGFGRRICPGSHIGLSVFFLAAASLLSVFDISPALDQDGKPIDVEPQFIGASLVSEVLPFPYTITPRQGKNVKALLQEHLDVELL</sequence>
<keyword evidence="7 9" id="KW-0408">Iron</keyword>
<dbReference type="PANTHER" id="PTHR46300">
    <property type="entry name" value="P450, PUTATIVE (EUROFUNG)-RELATED-RELATED"/>
    <property type="match status" value="1"/>
</dbReference>
<accession>A0AAD5VI17</accession>
<dbReference type="InterPro" id="IPR050364">
    <property type="entry name" value="Cytochrome_P450_fung"/>
</dbReference>
<dbReference type="InterPro" id="IPR036396">
    <property type="entry name" value="Cyt_P450_sf"/>
</dbReference>
<comment type="similarity">
    <text evidence="3 10">Belongs to the cytochrome P450 family.</text>
</comment>
<feature type="binding site" description="axial binding residue" evidence="9">
    <location>
        <position position="452"/>
    </location>
    <ligand>
        <name>heme</name>
        <dbReference type="ChEBI" id="CHEBI:30413"/>
    </ligand>
    <ligandPart>
        <name>Fe</name>
        <dbReference type="ChEBI" id="CHEBI:18248"/>
    </ligandPart>
</feature>
<evidence type="ECO:0008006" key="13">
    <source>
        <dbReference type="Google" id="ProtNLM"/>
    </source>
</evidence>
<dbReference type="Pfam" id="PF00067">
    <property type="entry name" value="p450"/>
    <property type="match status" value="1"/>
</dbReference>
<dbReference type="CDD" id="cd11065">
    <property type="entry name" value="CYP64-like"/>
    <property type="match status" value="1"/>
</dbReference>
<evidence type="ECO:0000256" key="8">
    <source>
        <dbReference type="ARBA" id="ARBA00023033"/>
    </source>
</evidence>
<evidence type="ECO:0000256" key="9">
    <source>
        <dbReference type="PIRSR" id="PIRSR602401-1"/>
    </source>
</evidence>
<dbReference type="AlphaFoldDB" id="A0AAD5VI17"/>
<dbReference type="InterPro" id="IPR001128">
    <property type="entry name" value="Cyt_P450"/>
</dbReference>
<keyword evidence="5 9" id="KW-0479">Metal-binding</keyword>